<dbReference type="InterPro" id="IPR040079">
    <property type="entry name" value="Glutathione_S-Trfase"/>
</dbReference>
<reference evidence="8 9" key="1">
    <citation type="submission" date="2015-04" db="EMBL/GenBank/DDBJ databases">
        <title>Complete genome sequence of Schizopora paradoxa KUC8140, a cosmopolitan wood degrader in East Asia.</title>
        <authorList>
            <consortium name="DOE Joint Genome Institute"/>
            <person name="Min B."/>
            <person name="Park H."/>
            <person name="Jang Y."/>
            <person name="Kim J.-J."/>
            <person name="Kim K.H."/>
            <person name="Pangilinan J."/>
            <person name="Lipzen A."/>
            <person name="Riley R."/>
            <person name="Grigoriev I.V."/>
            <person name="Spatafora J.W."/>
            <person name="Choi I.-G."/>
        </authorList>
    </citation>
    <scope>NUCLEOTIDE SEQUENCE [LARGE SCALE GENOMIC DNA]</scope>
    <source>
        <strain evidence="8 9">KUC8140</strain>
    </source>
</reference>
<dbReference type="GO" id="GO:0005737">
    <property type="term" value="C:cytoplasm"/>
    <property type="evidence" value="ECO:0007669"/>
    <property type="project" value="TreeGrafter"/>
</dbReference>
<dbReference type="SUPFAM" id="SSF52833">
    <property type="entry name" value="Thioredoxin-like"/>
    <property type="match status" value="1"/>
</dbReference>
<dbReference type="CDD" id="cd03181">
    <property type="entry name" value="GST_C_EF1Bgamma_like"/>
    <property type="match status" value="1"/>
</dbReference>
<name>A0A0H2S195_9AGAM</name>
<dbReference type="OrthoDB" id="249703at2759"/>
<dbReference type="Pfam" id="PF02798">
    <property type="entry name" value="GST_N"/>
    <property type="match status" value="1"/>
</dbReference>
<dbReference type="AlphaFoldDB" id="A0A0H2S195"/>
<dbReference type="FunFam" id="3.30.70.1010:FF:000001">
    <property type="entry name" value="Elongation factor 1-gamma 1"/>
    <property type="match status" value="1"/>
</dbReference>
<dbReference type="Gene3D" id="3.30.70.1010">
    <property type="entry name" value="Translation elongation factor EF1B, gamma chain, conserved domain"/>
    <property type="match status" value="1"/>
</dbReference>
<dbReference type="InterPro" id="IPR050802">
    <property type="entry name" value="EF-GSTs"/>
</dbReference>
<evidence type="ECO:0000256" key="3">
    <source>
        <dbReference type="PROSITE-ProRule" id="PRU00519"/>
    </source>
</evidence>
<dbReference type="Pfam" id="PF00647">
    <property type="entry name" value="EF1G"/>
    <property type="match status" value="1"/>
</dbReference>
<evidence type="ECO:0000313" key="9">
    <source>
        <dbReference type="Proteomes" id="UP000053477"/>
    </source>
</evidence>
<sequence length="418" mass="47594">MSAGTLWTTPTSGEGKAFRAVAAYGGVKIDIPTDYKHYEDNKKPEFLTQFPLGKIPAFKGTDGFVLTETFAISRYIASLAPNSTLLGSSPKEAALIDQWLSFSITEIRTSLRTIYALIKGVYPYNKNIHTAMVDSQIRAFKVLSEHLQTQTFLVGERPSLADFMLAGVLSSTFAMTFDAALRQQFPNIVRYYETVTGHPSVKDIFGATEYIEKAVQFVPPKKEEKPKQEKPKKEEKKPAPKKKEEDEEEEEESYEEPKAKNPLDLLPKSTFNLEDWKRFYSNNEVRGPGGSLEWFYNNFDKEGFSIWRVDYKYGKELTETFMSSNLIRGFFTRLEGSRKYLFGYLCVLGVKNDSLISGVFICRGKDIMPVVEVAPDWESYDFKPIDLESALDKTFFEQAMAEELELEGKKWADGKSFK</sequence>
<feature type="domain" description="GST N-terminal" evidence="6">
    <location>
        <begin position="2"/>
        <end position="84"/>
    </location>
</feature>
<dbReference type="InterPro" id="IPR004045">
    <property type="entry name" value="Glutathione_S-Trfase_N"/>
</dbReference>
<dbReference type="Gene3D" id="3.40.30.10">
    <property type="entry name" value="Glutaredoxin"/>
    <property type="match status" value="1"/>
</dbReference>
<dbReference type="CDD" id="cd03044">
    <property type="entry name" value="GST_N_EF1Bgamma"/>
    <property type="match status" value="1"/>
</dbReference>
<dbReference type="PROSITE" id="PS50404">
    <property type="entry name" value="GST_NTER"/>
    <property type="match status" value="1"/>
</dbReference>
<feature type="region of interest" description="Disordered" evidence="4">
    <location>
        <begin position="220"/>
        <end position="265"/>
    </location>
</feature>
<dbReference type="FunFam" id="1.20.1050.10:FF:000006">
    <property type="entry name" value="Elongation factor 1 gamma"/>
    <property type="match status" value="1"/>
</dbReference>
<dbReference type="SFLD" id="SFLDG00358">
    <property type="entry name" value="Main_(cytGST)"/>
    <property type="match status" value="1"/>
</dbReference>
<dbReference type="STRING" id="27342.A0A0H2S195"/>
<evidence type="ECO:0000256" key="1">
    <source>
        <dbReference type="ARBA" id="ARBA00022768"/>
    </source>
</evidence>
<organism evidence="8 9">
    <name type="scientific">Schizopora paradoxa</name>
    <dbReference type="NCBI Taxonomy" id="27342"/>
    <lineage>
        <taxon>Eukaryota</taxon>
        <taxon>Fungi</taxon>
        <taxon>Dikarya</taxon>
        <taxon>Basidiomycota</taxon>
        <taxon>Agaricomycotina</taxon>
        <taxon>Agaricomycetes</taxon>
        <taxon>Hymenochaetales</taxon>
        <taxon>Schizoporaceae</taxon>
        <taxon>Schizopora</taxon>
    </lineage>
</organism>
<dbReference type="SUPFAM" id="SSF89942">
    <property type="entry name" value="eEF1-gamma domain"/>
    <property type="match status" value="1"/>
</dbReference>
<dbReference type="SUPFAM" id="SSF47616">
    <property type="entry name" value="GST C-terminal domain-like"/>
    <property type="match status" value="1"/>
</dbReference>
<dbReference type="InterPro" id="IPR001662">
    <property type="entry name" value="EF1B_G_C"/>
</dbReference>
<accession>A0A0H2S195</accession>
<feature type="domain" description="EF-1-gamma C-terminal" evidence="5">
    <location>
        <begin position="259"/>
        <end position="418"/>
    </location>
</feature>
<keyword evidence="9" id="KW-1185">Reference proteome</keyword>
<feature type="compositionally biased region" description="Acidic residues" evidence="4">
    <location>
        <begin position="245"/>
        <end position="254"/>
    </location>
</feature>
<dbReference type="InParanoid" id="A0A0H2S195"/>
<dbReference type="InterPro" id="IPR010987">
    <property type="entry name" value="Glutathione-S-Trfase_C-like"/>
</dbReference>
<proteinExistence type="predicted"/>
<protein>
    <submittedName>
        <fullName evidence="8">Elongation factor 1-gamma</fullName>
    </submittedName>
</protein>
<dbReference type="InterPro" id="IPR036282">
    <property type="entry name" value="Glutathione-S-Trfase_C_sf"/>
</dbReference>
<dbReference type="PROSITE" id="PS50405">
    <property type="entry name" value="GST_CTER"/>
    <property type="match status" value="1"/>
</dbReference>
<dbReference type="Gene3D" id="1.20.1050.10">
    <property type="match status" value="1"/>
</dbReference>
<dbReference type="PANTHER" id="PTHR43986:SF1">
    <property type="entry name" value="ELONGATION FACTOR 1-GAMMA"/>
    <property type="match status" value="1"/>
</dbReference>
<gene>
    <name evidence="8" type="ORF">SCHPADRAFT_846044</name>
</gene>
<feature type="compositionally biased region" description="Basic and acidic residues" evidence="4">
    <location>
        <begin position="220"/>
        <end position="244"/>
    </location>
</feature>
<dbReference type="PROSITE" id="PS50040">
    <property type="entry name" value="EF1G_C"/>
    <property type="match status" value="1"/>
</dbReference>
<dbReference type="EMBL" id="KQ085901">
    <property type="protein sequence ID" value="KLO17779.1"/>
    <property type="molecule type" value="Genomic_DNA"/>
</dbReference>
<dbReference type="SMART" id="SM01183">
    <property type="entry name" value="EF1G"/>
    <property type="match status" value="1"/>
</dbReference>
<evidence type="ECO:0000259" key="5">
    <source>
        <dbReference type="PROSITE" id="PS50040"/>
    </source>
</evidence>
<evidence type="ECO:0000259" key="7">
    <source>
        <dbReference type="PROSITE" id="PS50405"/>
    </source>
</evidence>
<dbReference type="Pfam" id="PF00043">
    <property type="entry name" value="GST_C"/>
    <property type="match status" value="1"/>
</dbReference>
<dbReference type="InterPro" id="IPR004046">
    <property type="entry name" value="GST_C"/>
</dbReference>
<dbReference type="Proteomes" id="UP000053477">
    <property type="component" value="Unassembled WGS sequence"/>
</dbReference>
<evidence type="ECO:0000256" key="2">
    <source>
        <dbReference type="ARBA" id="ARBA00022917"/>
    </source>
</evidence>
<dbReference type="SFLD" id="SFLDS00019">
    <property type="entry name" value="Glutathione_Transferase_(cytos"/>
    <property type="match status" value="1"/>
</dbReference>
<feature type="domain" description="GST C-terminal" evidence="7">
    <location>
        <begin position="89"/>
        <end position="217"/>
    </location>
</feature>
<keyword evidence="1 3" id="KW-0251">Elongation factor</keyword>
<dbReference type="PANTHER" id="PTHR43986">
    <property type="entry name" value="ELONGATION FACTOR 1-GAMMA"/>
    <property type="match status" value="1"/>
</dbReference>
<evidence type="ECO:0000313" key="8">
    <source>
        <dbReference type="EMBL" id="KLO17779.1"/>
    </source>
</evidence>
<dbReference type="GO" id="GO:0005634">
    <property type="term" value="C:nucleus"/>
    <property type="evidence" value="ECO:0007669"/>
    <property type="project" value="TreeGrafter"/>
</dbReference>
<evidence type="ECO:0000259" key="6">
    <source>
        <dbReference type="PROSITE" id="PS50404"/>
    </source>
</evidence>
<dbReference type="InterPro" id="IPR036249">
    <property type="entry name" value="Thioredoxin-like_sf"/>
</dbReference>
<dbReference type="InterPro" id="IPR036433">
    <property type="entry name" value="EF1B_G_C_sf"/>
</dbReference>
<evidence type="ECO:0000256" key="4">
    <source>
        <dbReference type="SAM" id="MobiDB-lite"/>
    </source>
</evidence>
<dbReference type="GO" id="GO:0003746">
    <property type="term" value="F:translation elongation factor activity"/>
    <property type="evidence" value="ECO:0007669"/>
    <property type="project" value="UniProtKB-UniRule"/>
</dbReference>
<keyword evidence="2 3" id="KW-0648">Protein biosynthesis</keyword>
<dbReference type="FunCoup" id="A0A0H2S195">
    <property type="interactions" value="627"/>
</dbReference>
<dbReference type="FunFam" id="3.40.30.10:FF:000142">
    <property type="entry name" value="Elongation factor 1 gamma"/>
    <property type="match status" value="1"/>
</dbReference>